<evidence type="ECO:0000313" key="3">
    <source>
        <dbReference type="Proteomes" id="UP000276215"/>
    </source>
</evidence>
<keyword evidence="3" id="KW-1185">Reference proteome</keyword>
<accession>A0A3N4JE77</accession>
<evidence type="ECO:0000313" key="2">
    <source>
        <dbReference type="EMBL" id="RPA96559.1"/>
    </source>
</evidence>
<keyword evidence="1" id="KW-0472">Membrane</keyword>
<reference evidence="2 3" key="1">
    <citation type="journal article" date="2018" name="Nat. Ecol. Evol.">
        <title>Pezizomycetes genomes reveal the molecular basis of ectomycorrhizal truffle lifestyle.</title>
        <authorList>
            <person name="Murat C."/>
            <person name="Payen T."/>
            <person name="Noel B."/>
            <person name="Kuo A."/>
            <person name="Morin E."/>
            <person name="Chen J."/>
            <person name="Kohler A."/>
            <person name="Krizsan K."/>
            <person name="Balestrini R."/>
            <person name="Da Silva C."/>
            <person name="Montanini B."/>
            <person name="Hainaut M."/>
            <person name="Levati E."/>
            <person name="Barry K.W."/>
            <person name="Belfiori B."/>
            <person name="Cichocki N."/>
            <person name="Clum A."/>
            <person name="Dockter R.B."/>
            <person name="Fauchery L."/>
            <person name="Guy J."/>
            <person name="Iotti M."/>
            <person name="Le Tacon F."/>
            <person name="Lindquist E.A."/>
            <person name="Lipzen A."/>
            <person name="Malagnac F."/>
            <person name="Mello A."/>
            <person name="Molinier V."/>
            <person name="Miyauchi S."/>
            <person name="Poulain J."/>
            <person name="Riccioni C."/>
            <person name="Rubini A."/>
            <person name="Sitrit Y."/>
            <person name="Splivallo R."/>
            <person name="Traeger S."/>
            <person name="Wang M."/>
            <person name="Zifcakova L."/>
            <person name="Wipf D."/>
            <person name="Zambonelli A."/>
            <person name="Paolocci F."/>
            <person name="Nowrousian M."/>
            <person name="Ottonello S."/>
            <person name="Baldrian P."/>
            <person name="Spatafora J.W."/>
            <person name="Henrissat B."/>
            <person name="Nagy L.G."/>
            <person name="Aury J.M."/>
            <person name="Wincker P."/>
            <person name="Grigoriev I.V."/>
            <person name="Bonfante P."/>
            <person name="Martin F.M."/>
        </authorList>
    </citation>
    <scope>NUCLEOTIDE SEQUENCE [LARGE SCALE GENOMIC DNA]</scope>
    <source>
        <strain evidence="2 3">120613-1</strain>
    </source>
</reference>
<sequence length="96" mass="11132">MSCRSGLGRGELAVENREVQRERSFFGLVGWAMGHAYFIIVILQKMRSGIKTHSLSRYSLLVADYYDIGVPDTRRLITSNNSRHYVNRRREPREEG</sequence>
<evidence type="ECO:0000256" key="1">
    <source>
        <dbReference type="SAM" id="Phobius"/>
    </source>
</evidence>
<dbReference type="EMBL" id="ML120413">
    <property type="protein sequence ID" value="RPA96559.1"/>
    <property type="molecule type" value="Genomic_DNA"/>
</dbReference>
<organism evidence="2 3">
    <name type="scientific">Choiromyces venosus 120613-1</name>
    <dbReference type="NCBI Taxonomy" id="1336337"/>
    <lineage>
        <taxon>Eukaryota</taxon>
        <taxon>Fungi</taxon>
        <taxon>Dikarya</taxon>
        <taxon>Ascomycota</taxon>
        <taxon>Pezizomycotina</taxon>
        <taxon>Pezizomycetes</taxon>
        <taxon>Pezizales</taxon>
        <taxon>Tuberaceae</taxon>
        <taxon>Choiromyces</taxon>
    </lineage>
</organism>
<feature type="transmembrane region" description="Helical" evidence="1">
    <location>
        <begin position="25"/>
        <end position="43"/>
    </location>
</feature>
<dbReference type="Proteomes" id="UP000276215">
    <property type="component" value="Unassembled WGS sequence"/>
</dbReference>
<gene>
    <name evidence="2" type="ORF">L873DRAFT_1217074</name>
</gene>
<keyword evidence="1" id="KW-1133">Transmembrane helix</keyword>
<proteinExistence type="predicted"/>
<keyword evidence="1" id="KW-0812">Transmembrane</keyword>
<dbReference type="AlphaFoldDB" id="A0A3N4JE77"/>
<name>A0A3N4JE77_9PEZI</name>
<protein>
    <submittedName>
        <fullName evidence="2">Uncharacterized protein</fullName>
    </submittedName>
</protein>